<dbReference type="Gene3D" id="2.40.10.220">
    <property type="entry name" value="predicted glycosyltransferase like domains"/>
    <property type="match status" value="1"/>
</dbReference>
<organism evidence="2">
    <name type="scientific">Thermodesulforhabdus norvegica</name>
    <dbReference type="NCBI Taxonomy" id="39841"/>
    <lineage>
        <taxon>Bacteria</taxon>
        <taxon>Pseudomonadati</taxon>
        <taxon>Thermodesulfobacteriota</taxon>
        <taxon>Syntrophobacteria</taxon>
        <taxon>Syntrophobacterales</taxon>
        <taxon>Thermodesulforhabdaceae</taxon>
        <taxon>Thermodesulforhabdus</taxon>
    </lineage>
</organism>
<dbReference type="InterPro" id="IPR027021">
    <property type="entry name" value="C-di-GMP_BP_PA4608"/>
</dbReference>
<dbReference type="EMBL" id="DQZW01000120">
    <property type="protein sequence ID" value="HDL89765.1"/>
    <property type="molecule type" value="Genomic_DNA"/>
</dbReference>
<comment type="caution">
    <text evidence="2">The sequence shown here is derived from an EMBL/GenBank/DDBJ whole genome shotgun (WGS) entry which is preliminary data.</text>
</comment>
<name>A0A7C0WV54_9BACT</name>
<dbReference type="PIRSF" id="PIRSF028141">
    <property type="entry name" value="C-di-GMP_BP_PA4608"/>
    <property type="match status" value="1"/>
</dbReference>
<accession>A0A7C0WV54</accession>
<dbReference type="GO" id="GO:0035438">
    <property type="term" value="F:cyclic-di-GMP binding"/>
    <property type="evidence" value="ECO:0007669"/>
    <property type="project" value="InterPro"/>
</dbReference>
<evidence type="ECO:0000313" key="2">
    <source>
        <dbReference type="EMBL" id="HDL89765.1"/>
    </source>
</evidence>
<sequence length="123" mass="13900">MTEQHEEKRRFSRILYHSNAQLTSGETTYACQVLDLSLKGCLLQLPEGWSSDPSEHHKLSVNLSDACEIEMGLILTYRNGNQAGFYCDQIDLDSISQLRRLIELNLGDSFLLERDLDALAHSG</sequence>
<protein>
    <submittedName>
        <fullName evidence="2">PilZ domain-containing protein</fullName>
    </submittedName>
</protein>
<feature type="domain" description="PilZ" evidence="1">
    <location>
        <begin position="7"/>
        <end position="103"/>
    </location>
</feature>
<evidence type="ECO:0000259" key="1">
    <source>
        <dbReference type="Pfam" id="PF07238"/>
    </source>
</evidence>
<dbReference type="Pfam" id="PF07238">
    <property type="entry name" value="PilZ"/>
    <property type="match status" value="1"/>
</dbReference>
<dbReference type="AlphaFoldDB" id="A0A7C0WV54"/>
<gene>
    <name evidence="2" type="ORF">ENG14_02545</name>
</gene>
<dbReference type="Proteomes" id="UP000886355">
    <property type="component" value="Unassembled WGS sequence"/>
</dbReference>
<dbReference type="SUPFAM" id="SSF141371">
    <property type="entry name" value="PilZ domain-like"/>
    <property type="match status" value="1"/>
</dbReference>
<dbReference type="InterPro" id="IPR009875">
    <property type="entry name" value="PilZ_domain"/>
</dbReference>
<proteinExistence type="predicted"/>
<reference evidence="2" key="1">
    <citation type="journal article" date="2020" name="mSystems">
        <title>Genome- and Community-Level Interaction Insights into Carbon Utilization and Element Cycling Functions of Hydrothermarchaeota in Hydrothermal Sediment.</title>
        <authorList>
            <person name="Zhou Z."/>
            <person name="Liu Y."/>
            <person name="Xu W."/>
            <person name="Pan J."/>
            <person name="Luo Z.H."/>
            <person name="Li M."/>
        </authorList>
    </citation>
    <scope>NUCLEOTIDE SEQUENCE [LARGE SCALE GENOMIC DNA]</scope>
    <source>
        <strain evidence="2">HyVt-19</strain>
    </source>
</reference>